<comment type="caution">
    <text evidence="2">The sequence shown here is derived from an EMBL/GenBank/DDBJ whole genome shotgun (WGS) entry which is preliminary data.</text>
</comment>
<evidence type="ECO:0000313" key="2">
    <source>
        <dbReference type="EMBL" id="KAF4233235.1"/>
    </source>
</evidence>
<sequence length="185" mass="19257">MPSRLCPDYVPCYCNRKLSPGGQILDAWTVYSHQSVDNVYLDGPSTISSSMSRFEATKTGSAGSAPAALTTLPSTPPEKSLSSPTIISDVVVNQTASVVESSSNIGVIFEKSQTSVVEVTQKSASSQDSQTPLVGGVISGQATSYDGGDVDGMCMFSTADYTLQASSGCPGQVLGYPSRDPPSWP</sequence>
<protein>
    <submittedName>
        <fullName evidence="2">Uncharacterized protein</fullName>
    </submittedName>
</protein>
<feature type="region of interest" description="Disordered" evidence="1">
    <location>
        <begin position="60"/>
        <end position="82"/>
    </location>
</feature>
<keyword evidence="3" id="KW-1185">Reference proteome</keyword>
<dbReference type="Proteomes" id="UP000653565">
    <property type="component" value="Unassembled WGS sequence"/>
</dbReference>
<accession>A0A8H4H291</accession>
<dbReference type="OrthoDB" id="406505at2759"/>
<reference evidence="2" key="2">
    <citation type="submission" date="2020-04" db="EMBL/GenBank/DDBJ databases">
        <authorList>
            <person name="Santos R.A.C."/>
            <person name="Steenwyk J.L."/>
            <person name="Rivero-Menendez O."/>
            <person name="Mead M.E."/>
            <person name="Silva L.P."/>
            <person name="Bastos R.W."/>
            <person name="Alastruey-Izquierdo A."/>
            <person name="Goldman G.H."/>
            <person name="Rokas A."/>
        </authorList>
    </citation>
    <scope>NUCLEOTIDE SEQUENCE</scope>
    <source>
        <strain evidence="2">CNM-CM6805</strain>
    </source>
</reference>
<name>A0A8H4H291_9EURO</name>
<dbReference type="EMBL" id="JAAAPX010000081">
    <property type="protein sequence ID" value="KAF4233235.1"/>
    <property type="molecule type" value="Genomic_DNA"/>
</dbReference>
<evidence type="ECO:0000313" key="3">
    <source>
        <dbReference type="Proteomes" id="UP000653565"/>
    </source>
</evidence>
<organism evidence="2 3">
    <name type="scientific">Aspergillus fumigatiaffinis</name>
    <dbReference type="NCBI Taxonomy" id="340414"/>
    <lineage>
        <taxon>Eukaryota</taxon>
        <taxon>Fungi</taxon>
        <taxon>Dikarya</taxon>
        <taxon>Ascomycota</taxon>
        <taxon>Pezizomycotina</taxon>
        <taxon>Eurotiomycetes</taxon>
        <taxon>Eurotiomycetidae</taxon>
        <taxon>Eurotiales</taxon>
        <taxon>Aspergillaceae</taxon>
        <taxon>Aspergillus</taxon>
        <taxon>Aspergillus subgen. Fumigati</taxon>
    </lineage>
</organism>
<reference evidence="2" key="1">
    <citation type="journal article" date="2020" name="bioRxiv">
        <title>Genomic and phenotypic heterogeneity of clinical isolates of the human pathogens Aspergillus fumigatus, Aspergillus lentulus and Aspergillus fumigatiaffinis.</title>
        <authorList>
            <person name="dos Santos R.A.C."/>
            <person name="Steenwyk J.L."/>
            <person name="Rivero-Menendez O."/>
            <person name="Mead M.E."/>
            <person name="Silva L.P."/>
            <person name="Bastos R.W."/>
            <person name="Alastruey-Izquierdo A."/>
            <person name="Goldman G.H."/>
            <person name="Rokas A."/>
        </authorList>
    </citation>
    <scope>NUCLEOTIDE SEQUENCE</scope>
    <source>
        <strain evidence="2">CNM-CM6805</strain>
    </source>
</reference>
<feature type="compositionally biased region" description="Low complexity" evidence="1">
    <location>
        <begin position="64"/>
        <end position="73"/>
    </location>
</feature>
<evidence type="ECO:0000256" key="1">
    <source>
        <dbReference type="SAM" id="MobiDB-lite"/>
    </source>
</evidence>
<gene>
    <name evidence="2" type="ORF">CNMCM6805_009451</name>
</gene>
<proteinExistence type="predicted"/>
<dbReference type="AlphaFoldDB" id="A0A8H4H291"/>